<keyword evidence="1" id="KW-0472">Membrane</keyword>
<protein>
    <submittedName>
        <fullName evidence="2">Uncharacterized protein</fullName>
    </submittedName>
</protein>
<feature type="transmembrane region" description="Helical" evidence="1">
    <location>
        <begin position="47"/>
        <end position="64"/>
    </location>
</feature>
<comment type="caution">
    <text evidence="2">The sequence shown here is derived from an EMBL/GenBank/DDBJ whole genome shotgun (WGS) entry which is preliminary data.</text>
</comment>
<dbReference type="EMBL" id="JAIZAY010000015">
    <property type="protein sequence ID" value="KAJ8028316.1"/>
    <property type="molecule type" value="Genomic_DNA"/>
</dbReference>
<name>A0A9Q1BKI2_HOLLE</name>
<evidence type="ECO:0000313" key="3">
    <source>
        <dbReference type="Proteomes" id="UP001152320"/>
    </source>
</evidence>
<keyword evidence="1" id="KW-0812">Transmembrane</keyword>
<organism evidence="2 3">
    <name type="scientific">Holothuria leucospilota</name>
    <name type="common">Black long sea cucumber</name>
    <name type="synonym">Mertensiothuria leucospilota</name>
    <dbReference type="NCBI Taxonomy" id="206669"/>
    <lineage>
        <taxon>Eukaryota</taxon>
        <taxon>Metazoa</taxon>
        <taxon>Echinodermata</taxon>
        <taxon>Eleutherozoa</taxon>
        <taxon>Echinozoa</taxon>
        <taxon>Holothuroidea</taxon>
        <taxon>Aspidochirotacea</taxon>
        <taxon>Aspidochirotida</taxon>
        <taxon>Holothuriidae</taxon>
        <taxon>Holothuria</taxon>
    </lineage>
</organism>
<accession>A0A9Q1BKI2</accession>
<sequence>MSSEQVDCLERIEKQSKQLTPRNYLRLCDGYHTTGITMARVCRPSRIMLGSVVFGCSIILTLFFRDAYHLLTWDLEGGKKVASKNIDVLKSELAGHKISGRGMLLSPQQVYKPNTPSISTDYGRRRMPKTPVAIVDEWRRDG</sequence>
<dbReference type="Proteomes" id="UP001152320">
    <property type="component" value="Chromosome 15"/>
</dbReference>
<keyword evidence="1" id="KW-1133">Transmembrane helix</keyword>
<evidence type="ECO:0000313" key="2">
    <source>
        <dbReference type="EMBL" id="KAJ8028316.1"/>
    </source>
</evidence>
<keyword evidence="3" id="KW-1185">Reference proteome</keyword>
<gene>
    <name evidence="2" type="ORF">HOLleu_30519</name>
</gene>
<proteinExistence type="predicted"/>
<evidence type="ECO:0000256" key="1">
    <source>
        <dbReference type="SAM" id="Phobius"/>
    </source>
</evidence>
<dbReference type="AlphaFoldDB" id="A0A9Q1BKI2"/>
<reference evidence="2" key="1">
    <citation type="submission" date="2021-10" db="EMBL/GenBank/DDBJ databases">
        <title>Tropical sea cucumber genome reveals ecological adaptation and Cuvierian tubules defense mechanism.</title>
        <authorList>
            <person name="Chen T."/>
        </authorList>
    </citation>
    <scope>NUCLEOTIDE SEQUENCE</scope>
    <source>
        <strain evidence="2">Nanhai2018</strain>
        <tissue evidence="2">Muscle</tissue>
    </source>
</reference>